<dbReference type="GeneID" id="99686150"/>
<sequence length="151" mass="16342">MRCPALAAAVLALAACTDGYPDTDAPTPDLHRLDQRGRLQALNDAAAASASDVDWRFRLSPDCSLHAERRRLLGADEQFVLPLVDAEAQLRASDGAQRFELVATTPDGRPLRVFATRSRVDALRADLALKLLRRDCRPAGHGTAAAYNPRG</sequence>
<dbReference type="PROSITE" id="PS51257">
    <property type="entry name" value="PROKAR_LIPOPROTEIN"/>
    <property type="match status" value="1"/>
</dbReference>
<dbReference type="OrthoDB" id="9156872at2"/>
<evidence type="ECO:0000313" key="1">
    <source>
        <dbReference type="EMBL" id="TCP02235.1"/>
    </source>
</evidence>
<dbReference type="Proteomes" id="UP000295106">
    <property type="component" value="Unassembled WGS sequence"/>
</dbReference>
<evidence type="ECO:0000313" key="2">
    <source>
        <dbReference type="Proteomes" id="UP000295106"/>
    </source>
</evidence>
<proteinExistence type="predicted"/>
<dbReference type="AlphaFoldDB" id="A0A4R2MB18"/>
<dbReference type="EMBL" id="SLXD01000007">
    <property type="protein sequence ID" value="TCP02235.1"/>
    <property type="molecule type" value="Genomic_DNA"/>
</dbReference>
<gene>
    <name evidence="1" type="ORF">EV684_107241</name>
</gene>
<name>A0A4R2MB18_RUBGE</name>
<accession>A0A4R2MB18</accession>
<organism evidence="1 2">
    <name type="scientific">Rubrivivax gelatinosus</name>
    <name type="common">Rhodocyclus gelatinosus</name>
    <name type="synonym">Rhodopseudomonas gelatinosa</name>
    <dbReference type="NCBI Taxonomy" id="28068"/>
    <lineage>
        <taxon>Bacteria</taxon>
        <taxon>Pseudomonadati</taxon>
        <taxon>Pseudomonadota</taxon>
        <taxon>Betaproteobacteria</taxon>
        <taxon>Burkholderiales</taxon>
        <taxon>Sphaerotilaceae</taxon>
        <taxon>Rubrivivax</taxon>
    </lineage>
</organism>
<protein>
    <recommendedName>
        <fullName evidence="3">Lipoprotein</fullName>
    </recommendedName>
</protein>
<dbReference type="RefSeq" id="WP_132647688.1">
    <property type="nucleotide sequence ID" value="NZ_CP181386.1"/>
</dbReference>
<comment type="caution">
    <text evidence="1">The sequence shown here is derived from an EMBL/GenBank/DDBJ whole genome shotgun (WGS) entry which is preliminary data.</text>
</comment>
<evidence type="ECO:0008006" key="3">
    <source>
        <dbReference type="Google" id="ProtNLM"/>
    </source>
</evidence>
<reference evidence="1 2" key="1">
    <citation type="submission" date="2019-03" db="EMBL/GenBank/DDBJ databases">
        <title>Genomic Encyclopedia of Type Strains, Phase IV (KMG-IV): sequencing the most valuable type-strain genomes for metagenomic binning, comparative biology and taxonomic classification.</title>
        <authorList>
            <person name="Goeker M."/>
        </authorList>
    </citation>
    <scope>NUCLEOTIDE SEQUENCE [LARGE SCALE GENOMIC DNA]</scope>
    <source>
        <strain evidence="1 2">DSM 1709</strain>
    </source>
</reference>